<name>A0A6B2LEQ6_9EUKA</name>
<keyword evidence="1" id="KW-0195">Cyclin</keyword>
<evidence type="ECO:0000313" key="3">
    <source>
        <dbReference type="EMBL" id="NDV35516.1"/>
    </source>
</evidence>
<dbReference type="InterPro" id="IPR006671">
    <property type="entry name" value="Cyclin_N"/>
</dbReference>
<dbReference type="AlphaFoldDB" id="A0A6B2LEQ6"/>
<dbReference type="SUPFAM" id="SSF47954">
    <property type="entry name" value="Cyclin-like"/>
    <property type="match status" value="1"/>
</dbReference>
<dbReference type="InterPro" id="IPR036915">
    <property type="entry name" value="Cyclin-like_sf"/>
</dbReference>
<reference evidence="3" key="1">
    <citation type="journal article" date="2020" name="J. Eukaryot. Microbiol.">
        <title>De novo Sequencing, Assembly and Annotation of the Transcriptome for the Free-Living Testate Amoeba Arcella intermedia.</title>
        <authorList>
            <person name="Ribeiro G.M."/>
            <person name="Porfirio-Sousa A.L."/>
            <person name="Maurer-Alcala X.X."/>
            <person name="Katz L.A."/>
            <person name="Lahr D.J.G."/>
        </authorList>
    </citation>
    <scope>NUCLEOTIDE SEQUENCE</scope>
</reference>
<accession>A0A6B2LEQ6</accession>
<dbReference type="Gene3D" id="1.10.472.10">
    <property type="entry name" value="Cyclin-like"/>
    <property type="match status" value="1"/>
</dbReference>
<proteinExistence type="inferred from homology"/>
<dbReference type="InterPro" id="IPR013763">
    <property type="entry name" value="Cyclin-like_dom"/>
</dbReference>
<feature type="domain" description="Cyclin-like" evidence="2">
    <location>
        <begin position="67"/>
        <end position="155"/>
    </location>
</feature>
<dbReference type="Pfam" id="PF00134">
    <property type="entry name" value="Cyclin_N"/>
    <property type="match status" value="1"/>
</dbReference>
<dbReference type="EMBL" id="GIBP01006547">
    <property type="protein sequence ID" value="NDV35516.1"/>
    <property type="molecule type" value="Transcribed_RNA"/>
</dbReference>
<evidence type="ECO:0000256" key="1">
    <source>
        <dbReference type="RuleBase" id="RU000383"/>
    </source>
</evidence>
<organism evidence="3">
    <name type="scientific">Arcella intermedia</name>
    <dbReference type="NCBI Taxonomy" id="1963864"/>
    <lineage>
        <taxon>Eukaryota</taxon>
        <taxon>Amoebozoa</taxon>
        <taxon>Tubulinea</taxon>
        <taxon>Elardia</taxon>
        <taxon>Arcellinida</taxon>
        <taxon>Sphaerothecina</taxon>
        <taxon>Arcellidae</taxon>
        <taxon>Arcella</taxon>
    </lineage>
</organism>
<sequence length="243" mass="28441">MYLRNNLHTPDVRQVLRSLSKVLSLKIKHTQAHTNPPEYLPFEEHYYTPLAMLDKYPAIDPYGLIHDFLSRIFHHRKLSAECGVVAVVYIDRLLADPQLEVTAANWCLVVFVALLLAHKVWAEYAVWNEDFVKVFPKGKWLTVDVVRKIEREFLKRINFNLNVKPSVYSRYYFELRTFAKLDNVDYCPMDKQTLMELEVKRRCVSRRNRSVSTDSGVENQGKGTVSFDQLMAVRKEIVLSIVY</sequence>
<evidence type="ECO:0000259" key="2">
    <source>
        <dbReference type="SMART" id="SM00385"/>
    </source>
</evidence>
<comment type="similarity">
    <text evidence="1">Belongs to the cyclin family.</text>
</comment>
<protein>
    <recommendedName>
        <fullName evidence="2">Cyclin-like domain-containing protein</fullName>
    </recommendedName>
</protein>
<dbReference type="PANTHER" id="PTHR14248">
    <property type="entry name" value="CYCLIN Y, ISOFORM A"/>
    <property type="match status" value="1"/>
</dbReference>
<dbReference type="SMART" id="SM00385">
    <property type="entry name" value="CYCLIN"/>
    <property type="match status" value="1"/>
</dbReference>